<dbReference type="EMBL" id="OJIN01000101">
    <property type="protein sequence ID" value="SPD73548.1"/>
    <property type="molecule type" value="Genomic_DNA"/>
</dbReference>
<dbReference type="InterPro" id="IPR006935">
    <property type="entry name" value="Helicase/UvrB_N"/>
</dbReference>
<evidence type="ECO:0000313" key="10">
    <source>
        <dbReference type="EMBL" id="SPD73548.1"/>
    </source>
</evidence>
<dbReference type="GO" id="GO:0051607">
    <property type="term" value="P:defense response to virus"/>
    <property type="evidence" value="ECO:0007669"/>
    <property type="project" value="UniProtKB-KW"/>
</dbReference>
<keyword evidence="5" id="KW-0378">Hydrolase</keyword>
<dbReference type="GO" id="GO:0003677">
    <property type="term" value="F:DNA binding"/>
    <property type="evidence" value="ECO:0007669"/>
    <property type="project" value="InterPro"/>
</dbReference>
<proteinExistence type="inferred from homology"/>
<keyword evidence="7" id="KW-0067">ATP-binding</keyword>
<organism evidence="10">
    <name type="scientific">uncultured Desulfobacterium sp</name>
    <dbReference type="NCBI Taxonomy" id="201089"/>
    <lineage>
        <taxon>Bacteria</taxon>
        <taxon>Pseudomonadati</taxon>
        <taxon>Thermodesulfobacteriota</taxon>
        <taxon>Desulfobacteria</taxon>
        <taxon>Desulfobacterales</taxon>
        <taxon>Desulfobacteriaceae</taxon>
        <taxon>Desulfobacterium</taxon>
        <taxon>environmental samples</taxon>
    </lineage>
</organism>
<evidence type="ECO:0000259" key="9">
    <source>
        <dbReference type="PROSITE" id="PS51643"/>
    </source>
</evidence>
<dbReference type="Pfam" id="PF22590">
    <property type="entry name" value="Cas3-like_C_2"/>
    <property type="match status" value="1"/>
</dbReference>
<evidence type="ECO:0000256" key="2">
    <source>
        <dbReference type="ARBA" id="ARBA00009046"/>
    </source>
</evidence>
<name>A0A445MVQ9_9BACT</name>
<dbReference type="AlphaFoldDB" id="A0A445MVQ9"/>
<dbReference type="GO" id="GO:0016787">
    <property type="term" value="F:hydrolase activity"/>
    <property type="evidence" value="ECO:0007669"/>
    <property type="project" value="UniProtKB-KW"/>
</dbReference>
<dbReference type="GO" id="GO:0046872">
    <property type="term" value="F:metal ion binding"/>
    <property type="evidence" value="ECO:0007669"/>
    <property type="project" value="UniProtKB-KW"/>
</dbReference>
<feature type="domain" description="HD Cas3-type" evidence="9">
    <location>
        <begin position="13"/>
        <end position="186"/>
    </location>
</feature>
<keyword evidence="4" id="KW-0547">Nucleotide-binding</keyword>
<evidence type="ECO:0000256" key="7">
    <source>
        <dbReference type="ARBA" id="ARBA00022840"/>
    </source>
</evidence>
<keyword evidence="6" id="KW-0347">Helicase</keyword>
<dbReference type="Gene3D" id="1.10.3210.30">
    <property type="match status" value="1"/>
</dbReference>
<dbReference type="Pfam" id="PF04851">
    <property type="entry name" value="ResIII"/>
    <property type="match status" value="1"/>
</dbReference>
<dbReference type="NCBIfam" id="TIGR01596">
    <property type="entry name" value="cas3_HD"/>
    <property type="match status" value="1"/>
</dbReference>
<dbReference type="InterPro" id="IPR027417">
    <property type="entry name" value="P-loop_NTPase"/>
</dbReference>
<gene>
    <name evidence="10" type="ORF">PITCH_A190124</name>
</gene>
<evidence type="ECO:0000256" key="8">
    <source>
        <dbReference type="ARBA" id="ARBA00023118"/>
    </source>
</evidence>
<dbReference type="GO" id="GO:0004386">
    <property type="term" value="F:helicase activity"/>
    <property type="evidence" value="ECO:0007669"/>
    <property type="project" value="UniProtKB-KW"/>
</dbReference>
<evidence type="ECO:0000256" key="5">
    <source>
        <dbReference type="ARBA" id="ARBA00022801"/>
    </source>
</evidence>
<sequence>MERNVLLAHSARFGYPEQTYKEHISEVIRKACESASKVAPYTPFGELFSSVVRAAAEYHDLGKLDEANQEVLRGKTSKPLPLDHSDGGTAYLLGKKSIPAALCVLSHHAGLPSIPEEKSKVHPFRINVHVKNDEKTVREITEIKLARYISKHSAEMEFIPDLLERGAPGKTFLRFALSCLVDADHADTARHYGRGIDVDKMSLNAKERLHLLDIYVNSLRPKDVTPERLSIRREFYKACREGPTSRGLNSCSMPVGTGKTTSVMAHLLMSALHFNLRKIFIVLPFTNIIDQSVRTYRQSLVVPGESPESVVAAHHHRAEYENPLLMAASFLWDAPITVTTAVQFFETLAANRPVALRKLHNLAGSAIFIDEAHAALPAHLWPQAWKWLEDLVQNWGCHIVLGSGTLAHFWKLQEFSETEVMVPEISGGSLYQKASGLEDRRIVYPPIIKEPMGIDDLCKWIISLPGPRIVVMNTVQSAAALANNINEAQGRNAVEHLSTAIAPVHRRDTLDRVTVRLNDSKDDGSWTLVATTCAEAGLNFSFRSAARELSSLASLIQIGGRVNRECEKGTDCQVWSFQIREDELLRKHPQFSTSAKVLQQIFDENKVGPDFCTEAMMREVREKNSVMAKDDLIVRAEKQGKYPDVANLFKVIDEGETFTVIIDSDFKERLESGGKPTRQEMQNLTVKMRKMHIANLGLPKVKVGFPRVKGYDELFFCPPEFYDSFLGYMRGVLKILLLSPEDCIA</sequence>
<accession>A0A445MVQ9</accession>
<protein>
    <submittedName>
        <fullName evidence="10">CRISPR-associated HD domain protein</fullName>
    </submittedName>
</protein>
<dbReference type="InterPro" id="IPR054712">
    <property type="entry name" value="Cas3-like_dom"/>
</dbReference>
<keyword evidence="3" id="KW-0479">Metal-binding</keyword>
<evidence type="ECO:0000256" key="1">
    <source>
        <dbReference type="ARBA" id="ARBA00006847"/>
    </source>
</evidence>
<dbReference type="CDD" id="cd09641">
    <property type="entry name" value="Cas3''_I"/>
    <property type="match status" value="1"/>
</dbReference>
<dbReference type="InterPro" id="IPR038257">
    <property type="entry name" value="CRISPR-assoc_Cas3_HD_sf"/>
</dbReference>
<evidence type="ECO:0000256" key="4">
    <source>
        <dbReference type="ARBA" id="ARBA00022741"/>
    </source>
</evidence>
<evidence type="ECO:0000256" key="6">
    <source>
        <dbReference type="ARBA" id="ARBA00022806"/>
    </source>
</evidence>
<comment type="similarity">
    <text evidence="1">In the N-terminal section; belongs to the CRISPR-associated nuclease Cas3-HD family.</text>
</comment>
<dbReference type="SUPFAM" id="SSF52540">
    <property type="entry name" value="P-loop containing nucleoside triphosphate hydrolases"/>
    <property type="match status" value="1"/>
</dbReference>
<reference evidence="10" key="1">
    <citation type="submission" date="2018-01" db="EMBL/GenBank/DDBJ databases">
        <authorList>
            <person name="Regsiter A."/>
            <person name="William W."/>
        </authorList>
    </citation>
    <scope>NUCLEOTIDE SEQUENCE</scope>
    <source>
        <strain evidence="10">TRIP AH-1</strain>
    </source>
</reference>
<dbReference type="PROSITE" id="PS51643">
    <property type="entry name" value="HD_CAS3"/>
    <property type="match status" value="1"/>
</dbReference>
<comment type="similarity">
    <text evidence="2">In the central section; belongs to the CRISPR-associated helicase Cas3 family.</text>
</comment>
<keyword evidence="8" id="KW-0051">Antiviral defense</keyword>
<dbReference type="InterPro" id="IPR006483">
    <property type="entry name" value="CRISPR-assoc_Cas3_HD"/>
</dbReference>
<evidence type="ECO:0000256" key="3">
    <source>
        <dbReference type="ARBA" id="ARBA00022723"/>
    </source>
</evidence>
<dbReference type="Gene3D" id="3.40.50.300">
    <property type="entry name" value="P-loop containing nucleotide triphosphate hydrolases"/>
    <property type="match status" value="2"/>
</dbReference>
<dbReference type="GO" id="GO:0005524">
    <property type="term" value="F:ATP binding"/>
    <property type="evidence" value="ECO:0007669"/>
    <property type="project" value="UniProtKB-KW"/>
</dbReference>